<gene>
    <name evidence="1" type="ORF">ACH5RR_040451</name>
</gene>
<keyword evidence="2" id="KW-1185">Reference proteome</keyword>
<comment type="caution">
    <text evidence="1">The sequence shown here is derived from an EMBL/GenBank/DDBJ whole genome shotgun (WGS) entry which is preliminary data.</text>
</comment>
<name>A0ABD2XWZ4_9GENT</name>
<dbReference type="AlphaFoldDB" id="A0ABD2XWZ4"/>
<reference evidence="1 2" key="1">
    <citation type="submission" date="2024-11" db="EMBL/GenBank/DDBJ databases">
        <title>A near-complete genome assembly of Cinchona calisaya.</title>
        <authorList>
            <person name="Lian D.C."/>
            <person name="Zhao X.W."/>
            <person name="Wei L."/>
        </authorList>
    </citation>
    <scope>NUCLEOTIDE SEQUENCE [LARGE SCALE GENOMIC DNA]</scope>
    <source>
        <tissue evidence="1">Nenye</tissue>
    </source>
</reference>
<accession>A0ABD2XWZ4</accession>
<protein>
    <submittedName>
        <fullName evidence="1">Uncharacterized protein</fullName>
    </submittedName>
</protein>
<organism evidence="1 2">
    <name type="scientific">Cinchona calisaya</name>
    <dbReference type="NCBI Taxonomy" id="153742"/>
    <lineage>
        <taxon>Eukaryota</taxon>
        <taxon>Viridiplantae</taxon>
        <taxon>Streptophyta</taxon>
        <taxon>Embryophyta</taxon>
        <taxon>Tracheophyta</taxon>
        <taxon>Spermatophyta</taxon>
        <taxon>Magnoliopsida</taxon>
        <taxon>eudicotyledons</taxon>
        <taxon>Gunneridae</taxon>
        <taxon>Pentapetalae</taxon>
        <taxon>asterids</taxon>
        <taxon>lamiids</taxon>
        <taxon>Gentianales</taxon>
        <taxon>Rubiaceae</taxon>
        <taxon>Cinchonoideae</taxon>
        <taxon>Cinchoneae</taxon>
        <taxon>Cinchona</taxon>
    </lineage>
</organism>
<proteinExistence type="predicted"/>
<dbReference type="Proteomes" id="UP001630127">
    <property type="component" value="Unassembled WGS sequence"/>
</dbReference>
<dbReference type="PANTHER" id="PTHR42995">
    <property type="entry name" value="ACETYL-COENZYME A CARBOXYLASE CARBOXYL TRANSFERASE SUBUNIT BETA, CHLOROPLASTIC"/>
    <property type="match status" value="1"/>
</dbReference>
<evidence type="ECO:0000313" key="1">
    <source>
        <dbReference type="EMBL" id="KAL3497719.1"/>
    </source>
</evidence>
<dbReference type="PANTHER" id="PTHR42995:SF5">
    <property type="entry name" value="ACETYL-COENZYME A CARBOXYLASE CARBOXYL TRANSFERASE SUBUNIT BETA, CHLOROPLASTIC"/>
    <property type="match status" value="1"/>
</dbReference>
<evidence type="ECO:0000313" key="2">
    <source>
        <dbReference type="Proteomes" id="UP001630127"/>
    </source>
</evidence>
<sequence length="105" mass="12190">MYDTQYSWTNHINSCIDSYLQSQIWIDTFTVSGSDNYSDSYIYSSICGESRNNSEGEDSSIRILVKGDDLTITESSNDLNITQKYRHLWVQCEDCYGLNYKKILK</sequence>
<dbReference type="EMBL" id="JBJUIK010000017">
    <property type="protein sequence ID" value="KAL3497719.1"/>
    <property type="molecule type" value="Genomic_DNA"/>
</dbReference>